<dbReference type="PROSITE" id="PS51257">
    <property type="entry name" value="PROKAR_LIPOPROTEIN"/>
    <property type="match status" value="1"/>
</dbReference>
<gene>
    <name evidence="1" type="ORF">NCTC12905_01716</name>
</gene>
<evidence type="ECO:0008006" key="3">
    <source>
        <dbReference type="Google" id="ProtNLM"/>
    </source>
</evidence>
<evidence type="ECO:0000313" key="1">
    <source>
        <dbReference type="EMBL" id="VEJ46026.1"/>
    </source>
</evidence>
<dbReference type="RefSeq" id="WP_126603880.1">
    <property type="nucleotide sequence ID" value="NZ_LR134529.1"/>
</dbReference>
<dbReference type="Proteomes" id="UP000274201">
    <property type="component" value="Chromosome"/>
</dbReference>
<dbReference type="EMBL" id="LR134529">
    <property type="protein sequence ID" value="VEJ46026.1"/>
    <property type="molecule type" value="Genomic_DNA"/>
</dbReference>
<sequence length="137" mass="15504">MKKAFKLSSAIVLFIIAGCNFFKPSPGYLYMWEKPGADFTEVGKALLECGMPTPYDVDPENRKLSVNEDATIYACMIQAGFRYKDEEVSRAGGWCYTFKEENLPICRPGAIIPQRSVKKRLNSPFCKKYKNAPECQP</sequence>
<proteinExistence type="predicted"/>
<accession>A0A3S4YHZ3</accession>
<dbReference type="OrthoDB" id="7923301at2"/>
<evidence type="ECO:0000313" key="2">
    <source>
        <dbReference type="Proteomes" id="UP000274201"/>
    </source>
</evidence>
<reference evidence="1 2" key="1">
    <citation type="submission" date="2018-12" db="EMBL/GenBank/DDBJ databases">
        <authorList>
            <consortium name="Pathogen Informatics"/>
        </authorList>
    </citation>
    <scope>NUCLEOTIDE SEQUENCE [LARGE SCALE GENOMIC DNA]</scope>
    <source>
        <strain evidence="1 2">NCTC12905</strain>
    </source>
</reference>
<name>A0A3S4YHZ3_BARVI</name>
<protein>
    <recommendedName>
        <fullName evidence="3">Phage protein</fullName>
    </recommendedName>
</protein>
<dbReference type="AlphaFoldDB" id="A0A3S4YHZ3"/>
<organism evidence="1 2">
    <name type="scientific">Bartonella vinsonii</name>
    <name type="common">Rochalimaea vinsonii</name>
    <dbReference type="NCBI Taxonomy" id="33047"/>
    <lineage>
        <taxon>Bacteria</taxon>
        <taxon>Pseudomonadati</taxon>
        <taxon>Pseudomonadota</taxon>
        <taxon>Alphaproteobacteria</taxon>
        <taxon>Hyphomicrobiales</taxon>
        <taxon>Bartonellaceae</taxon>
        <taxon>Bartonella</taxon>
    </lineage>
</organism>